<dbReference type="GeneID" id="93358238"/>
<accession>A5IYU0</accession>
<dbReference type="AlphaFoldDB" id="A5IYU0"/>
<organism evidence="1 2">
    <name type="scientific">Mycoplasmopsis agalactiae (strain NCTC 10123 / CIP 59.7 / PG2)</name>
    <name type="common">Mycoplasma agalactiae</name>
    <dbReference type="NCBI Taxonomy" id="347257"/>
    <lineage>
        <taxon>Bacteria</taxon>
        <taxon>Bacillati</taxon>
        <taxon>Mycoplasmatota</taxon>
        <taxon>Mycoplasmoidales</taxon>
        <taxon>Metamycoplasmataceae</taxon>
        <taxon>Mycoplasmopsis</taxon>
    </lineage>
</organism>
<protein>
    <submittedName>
        <fullName evidence="1">Thioredoxin (TRX)</fullName>
    </submittedName>
</protein>
<dbReference type="SUPFAM" id="SSF52833">
    <property type="entry name" value="Thioredoxin-like"/>
    <property type="match status" value="1"/>
</dbReference>
<sequence length="113" mass="13448">MTKMFWRDAKSLYENPRNADSIFFILFVLENDLNSRLMKEIVSKVENYFNKYTIIKFIEIDAVESGLYQVPNTRFQVLETPTFCILKNNTVYNLGHNLYPKEILIDWLQEAIN</sequence>
<dbReference type="STRING" id="347257.MAG5010"/>
<keyword evidence="2" id="KW-1185">Reference proteome</keyword>
<dbReference type="Proteomes" id="UP000007065">
    <property type="component" value="Chromosome"/>
</dbReference>
<evidence type="ECO:0000313" key="2">
    <source>
        <dbReference type="Proteomes" id="UP000007065"/>
    </source>
</evidence>
<dbReference type="KEGG" id="maa:MAG5010"/>
<name>A5IYU0_MYCAP</name>
<dbReference type="HOGENOM" id="CLU_090389_10_4_14"/>
<reference evidence="2" key="1">
    <citation type="journal article" date="2007" name="PLoS Genet.">
        <title>Being pathogenic, plastic, and sexual while living with a nearly minimal bacterial genome.</title>
        <authorList>
            <person name="Sirand-Pugnet P."/>
            <person name="Lartigue C."/>
            <person name="Marenda M."/>
            <person name="Jacob D."/>
            <person name="Barre A."/>
            <person name="Barbe V."/>
            <person name="Schenowitz C."/>
            <person name="Mangenot S."/>
            <person name="Couloux A."/>
            <person name="Segurens B."/>
            <person name="de Daruvar A."/>
            <person name="Blanchard A."/>
            <person name="Citti C."/>
        </authorList>
    </citation>
    <scope>NUCLEOTIDE SEQUENCE [LARGE SCALE GENOMIC DNA]</scope>
    <source>
        <strain evidence="2">PG2</strain>
    </source>
</reference>
<dbReference type="InterPro" id="IPR036249">
    <property type="entry name" value="Thioredoxin-like_sf"/>
</dbReference>
<dbReference type="EMBL" id="CU179680">
    <property type="protein sequence ID" value="CAL59199.1"/>
    <property type="molecule type" value="Genomic_DNA"/>
</dbReference>
<dbReference type="RefSeq" id="WP_011949667.1">
    <property type="nucleotide sequence ID" value="NC_009497.1"/>
</dbReference>
<gene>
    <name evidence="1" type="primary">trxA</name>
    <name evidence="1" type="ordered locus">MAG5010</name>
</gene>
<evidence type="ECO:0000313" key="1">
    <source>
        <dbReference type="EMBL" id="CAL59199.1"/>
    </source>
</evidence>
<proteinExistence type="predicted"/>